<sequence length="81" mass="9344">MVFKVSINDGIINLIQKHKNKKIKKYDKNIFKILGILNFFSKNKIKGFKSKHINIANKKGLKKLNKSFMLDIKIEGLSIAL</sequence>
<name>A0ABU0MXC6_9FIRM</name>
<reference evidence="1 2" key="1">
    <citation type="submission" date="2023-07" db="EMBL/GenBank/DDBJ databases">
        <title>Genomic Encyclopedia of Type Strains, Phase IV (KMG-IV): sequencing the most valuable type-strain genomes for metagenomic binning, comparative biology and taxonomic classification.</title>
        <authorList>
            <person name="Goeker M."/>
        </authorList>
    </citation>
    <scope>NUCLEOTIDE SEQUENCE [LARGE SCALE GENOMIC DNA]</scope>
    <source>
        <strain evidence="1 2">DSM 15049</strain>
    </source>
</reference>
<dbReference type="EMBL" id="JAUSWG010000002">
    <property type="protein sequence ID" value="MDQ0555399.1"/>
    <property type="molecule type" value="Genomic_DNA"/>
</dbReference>
<comment type="caution">
    <text evidence="1">The sequence shown here is derived from an EMBL/GenBank/DDBJ whole genome shotgun (WGS) entry which is preliminary data.</text>
</comment>
<keyword evidence="1" id="KW-0436">Ligase</keyword>
<dbReference type="GO" id="GO:0016874">
    <property type="term" value="F:ligase activity"/>
    <property type="evidence" value="ECO:0007669"/>
    <property type="project" value="UniProtKB-KW"/>
</dbReference>
<protein>
    <submittedName>
        <fullName evidence="1">NAD-dependent DNA ligase</fullName>
    </submittedName>
</protein>
<gene>
    <name evidence="1" type="ORF">QOZ92_000512</name>
</gene>
<organism evidence="1 2">
    <name type="scientific">Paraclostridium ghonii</name>
    <dbReference type="NCBI Taxonomy" id="29358"/>
    <lineage>
        <taxon>Bacteria</taxon>
        <taxon>Bacillati</taxon>
        <taxon>Bacillota</taxon>
        <taxon>Clostridia</taxon>
        <taxon>Peptostreptococcales</taxon>
        <taxon>Peptostreptococcaceae</taxon>
        <taxon>Paraclostridium</taxon>
    </lineage>
</organism>
<dbReference type="Proteomes" id="UP001232584">
    <property type="component" value="Unassembled WGS sequence"/>
</dbReference>
<accession>A0ABU0MXC6</accession>
<evidence type="ECO:0000313" key="1">
    <source>
        <dbReference type="EMBL" id="MDQ0555399.1"/>
    </source>
</evidence>
<keyword evidence="2" id="KW-1185">Reference proteome</keyword>
<evidence type="ECO:0000313" key="2">
    <source>
        <dbReference type="Proteomes" id="UP001232584"/>
    </source>
</evidence>
<proteinExistence type="predicted"/>